<evidence type="ECO:0000313" key="9">
    <source>
        <dbReference type="EMBL" id="KAK7248613.1"/>
    </source>
</evidence>
<keyword evidence="4" id="KW-0479">Metal-binding</keyword>
<name>A0ABR1G612_AURAN</name>
<dbReference type="PROSITE" id="PS00387">
    <property type="entry name" value="PPASE"/>
    <property type="match status" value="1"/>
</dbReference>
<reference evidence="9 10" key="1">
    <citation type="submission" date="2024-03" db="EMBL/GenBank/DDBJ databases">
        <title>Aureococcus anophagefferens CCMP1851 and Kratosvirus quantuckense: Draft genome of a second virus-susceptible host strain in the model system.</title>
        <authorList>
            <person name="Chase E."/>
            <person name="Truchon A.R."/>
            <person name="Schepens W."/>
            <person name="Wilhelm S.W."/>
        </authorList>
    </citation>
    <scope>NUCLEOTIDE SEQUENCE [LARGE SCALE GENOMIC DNA]</scope>
    <source>
        <strain evidence="9 10">CCMP1851</strain>
    </source>
</reference>
<evidence type="ECO:0000256" key="4">
    <source>
        <dbReference type="ARBA" id="ARBA00022723"/>
    </source>
</evidence>
<evidence type="ECO:0000256" key="1">
    <source>
        <dbReference type="ARBA" id="ARBA00001946"/>
    </source>
</evidence>
<comment type="cofactor">
    <cofactor evidence="1">
        <name>Mg(2+)</name>
        <dbReference type="ChEBI" id="CHEBI:18420"/>
    </cofactor>
</comment>
<evidence type="ECO:0000256" key="7">
    <source>
        <dbReference type="SAM" id="MobiDB-lite"/>
    </source>
</evidence>
<keyword evidence="8" id="KW-0812">Transmembrane</keyword>
<feature type="region of interest" description="Disordered" evidence="7">
    <location>
        <begin position="27"/>
        <end position="52"/>
    </location>
</feature>
<keyword evidence="6" id="KW-0460">Magnesium</keyword>
<feature type="transmembrane region" description="Helical" evidence="8">
    <location>
        <begin position="6"/>
        <end position="24"/>
    </location>
</feature>
<keyword evidence="5" id="KW-0378">Hydrolase</keyword>
<comment type="similarity">
    <text evidence="2">Belongs to the PPase family.</text>
</comment>
<comment type="caution">
    <text evidence="9">The sequence shown here is derived from an EMBL/GenBank/DDBJ whole genome shotgun (WGS) entry which is preliminary data.</text>
</comment>
<protein>
    <recommendedName>
        <fullName evidence="3">inorganic diphosphatase</fullName>
        <ecNumber evidence="3">3.6.1.1</ecNumber>
    </recommendedName>
</protein>
<proteinExistence type="inferred from homology"/>
<dbReference type="InterPro" id="IPR008162">
    <property type="entry name" value="Pyrophosphatase"/>
</dbReference>
<dbReference type="SUPFAM" id="SSF50324">
    <property type="entry name" value="Inorganic pyrophosphatase"/>
    <property type="match status" value="1"/>
</dbReference>
<dbReference type="Proteomes" id="UP001363151">
    <property type="component" value="Unassembled WGS sequence"/>
</dbReference>
<dbReference type="Pfam" id="PF00719">
    <property type="entry name" value="Pyrophosphatase"/>
    <property type="match status" value="1"/>
</dbReference>
<keyword evidence="8" id="KW-1133">Transmembrane helix</keyword>
<sequence>MPKAEHITTAISAAAVAVSLAVLLKQRRRDRRGSDAEPLEEPGSPRLSKAEAHDARLDELNTLVLERGSANTTDYRVHVLDAPRAAGRSGSTKELSLWHDVPLVAADGAPESSTPTFNFVCEIPKCTRKKFEVATNEHVTPIKQDTKKGVLREFKKGDIFFNYGCFPRTWEDPRHTSPDTGYPGDNDPLDVCEIGLRQVRTGEIRAVKVLGVLAMIDDDETDWKVVAIDAEDRWASELNDVDDIERLLPGTVGLIREWFRTYKIPDGKPPNKFAFEERCLPAAYALKVIHETHESYLELIKEGKGHEDLHVPGTGHEHLRHLRRDSSITKTLSQAPVAYDAALPARVSA</sequence>
<gene>
    <name evidence="9" type="ORF">SO694_00165046</name>
</gene>
<accession>A0ABR1G612</accession>
<dbReference type="CDD" id="cd00412">
    <property type="entry name" value="pyrophosphatase"/>
    <property type="match status" value="1"/>
</dbReference>
<dbReference type="EC" id="3.6.1.1" evidence="3"/>
<evidence type="ECO:0000313" key="10">
    <source>
        <dbReference type="Proteomes" id="UP001363151"/>
    </source>
</evidence>
<evidence type="ECO:0000256" key="3">
    <source>
        <dbReference type="ARBA" id="ARBA00012146"/>
    </source>
</evidence>
<keyword evidence="8" id="KW-0472">Membrane</keyword>
<organism evidence="9 10">
    <name type="scientific">Aureococcus anophagefferens</name>
    <name type="common">Harmful bloom alga</name>
    <dbReference type="NCBI Taxonomy" id="44056"/>
    <lineage>
        <taxon>Eukaryota</taxon>
        <taxon>Sar</taxon>
        <taxon>Stramenopiles</taxon>
        <taxon>Ochrophyta</taxon>
        <taxon>Pelagophyceae</taxon>
        <taxon>Pelagomonadales</taxon>
        <taxon>Pelagomonadaceae</taxon>
        <taxon>Aureococcus</taxon>
    </lineage>
</organism>
<keyword evidence="10" id="KW-1185">Reference proteome</keyword>
<dbReference type="EMBL" id="JBBJCI010000089">
    <property type="protein sequence ID" value="KAK7248613.1"/>
    <property type="molecule type" value="Genomic_DNA"/>
</dbReference>
<dbReference type="InterPro" id="IPR036649">
    <property type="entry name" value="Pyrophosphatase_sf"/>
</dbReference>
<evidence type="ECO:0000256" key="8">
    <source>
        <dbReference type="SAM" id="Phobius"/>
    </source>
</evidence>
<dbReference type="PANTHER" id="PTHR10286">
    <property type="entry name" value="INORGANIC PYROPHOSPHATASE"/>
    <property type="match status" value="1"/>
</dbReference>
<evidence type="ECO:0000256" key="5">
    <source>
        <dbReference type="ARBA" id="ARBA00022801"/>
    </source>
</evidence>
<evidence type="ECO:0000256" key="2">
    <source>
        <dbReference type="ARBA" id="ARBA00006220"/>
    </source>
</evidence>
<evidence type="ECO:0000256" key="6">
    <source>
        <dbReference type="ARBA" id="ARBA00022842"/>
    </source>
</evidence>
<dbReference type="Gene3D" id="3.90.80.10">
    <property type="entry name" value="Inorganic pyrophosphatase"/>
    <property type="match status" value="1"/>
</dbReference>